<dbReference type="PRINTS" id="PR00455">
    <property type="entry name" value="HTHTETR"/>
</dbReference>
<dbReference type="InterPro" id="IPR036271">
    <property type="entry name" value="Tet_transcr_reg_TetR-rel_C_sf"/>
</dbReference>
<dbReference type="InterPro" id="IPR050624">
    <property type="entry name" value="HTH-type_Tx_Regulator"/>
</dbReference>
<dbReference type="Proteomes" id="UP000315439">
    <property type="component" value="Unassembled WGS sequence"/>
</dbReference>
<name>A0A545UGY4_9GAMM</name>
<dbReference type="GO" id="GO:0003677">
    <property type="term" value="F:DNA binding"/>
    <property type="evidence" value="ECO:0007669"/>
    <property type="project" value="UniProtKB-UniRule"/>
</dbReference>
<accession>A0A545UGY4</accession>
<dbReference type="RefSeq" id="WP_142892177.1">
    <property type="nucleotide sequence ID" value="NZ_ML660161.1"/>
</dbReference>
<feature type="DNA-binding region" description="H-T-H motif" evidence="2">
    <location>
        <begin position="64"/>
        <end position="83"/>
    </location>
</feature>
<dbReference type="InterPro" id="IPR001647">
    <property type="entry name" value="HTH_TetR"/>
</dbReference>
<organism evidence="5 6">
    <name type="scientific">Aliikangiella coralliicola</name>
    <dbReference type="NCBI Taxonomy" id="2592383"/>
    <lineage>
        <taxon>Bacteria</taxon>
        <taxon>Pseudomonadati</taxon>
        <taxon>Pseudomonadota</taxon>
        <taxon>Gammaproteobacteria</taxon>
        <taxon>Oceanospirillales</taxon>
        <taxon>Pleioneaceae</taxon>
        <taxon>Aliikangiella</taxon>
    </lineage>
</organism>
<feature type="domain" description="HTH tetR-type" evidence="4">
    <location>
        <begin position="41"/>
        <end position="101"/>
    </location>
</feature>
<keyword evidence="6" id="KW-1185">Reference proteome</keyword>
<dbReference type="SUPFAM" id="SSF46689">
    <property type="entry name" value="Homeodomain-like"/>
    <property type="match status" value="1"/>
</dbReference>
<reference evidence="5 6" key="1">
    <citation type="submission" date="2019-07" db="EMBL/GenBank/DDBJ databases">
        <title>Draft genome for Aliikangiella sp. M105.</title>
        <authorList>
            <person name="Wang G."/>
        </authorList>
    </citation>
    <scope>NUCLEOTIDE SEQUENCE [LARGE SCALE GENOMIC DNA]</scope>
    <source>
        <strain evidence="5 6">M105</strain>
    </source>
</reference>
<dbReference type="EMBL" id="VIKS01000003">
    <property type="protein sequence ID" value="TQV88725.1"/>
    <property type="molecule type" value="Genomic_DNA"/>
</dbReference>
<protein>
    <submittedName>
        <fullName evidence="5">TetR/AcrR family transcriptional regulator</fullName>
    </submittedName>
</protein>
<feature type="region of interest" description="Disordered" evidence="3">
    <location>
        <begin position="1"/>
        <end position="42"/>
    </location>
</feature>
<evidence type="ECO:0000259" key="4">
    <source>
        <dbReference type="PROSITE" id="PS50977"/>
    </source>
</evidence>
<feature type="compositionally biased region" description="Basic and acidic residues" evidence="3">
    <location>
        <begin position="12"/>
        <end position="42"/>
    </location>
</feature>
<dbReference type="PANTHER" id="PTHR43479">
    <property type="entry name" value="ACREF/ENVCD OPERON REPRESSOR-RELATED"/>
    <property type="match status" value="1"/>
</dbReference>
<sequence length="236" mass="27561">MTESTENMTKNTTEENIKMDKPEQKEAKQSRGRPVDKDKQVEQKQKLLKVAAELLSEKSYKSVTIRELGDRAGVNSAMIRYYFENKEGLFTALLSQMSSEHFEKMQSLTKSDDPIKDFIRFMLQMLNQNSGLARIIHDEILAEESALKAAFLERFPKRMATFLPNLIEQQIQQKKFRDDINPKYAAFSLMGLIVTPFMAAPIREEAWKISADELKEPQWVEHLYRTFMYGYSRENR</sequence>
<evidence type="ECO:0000313" key="6">
    <source>
        <dbReference type="Proteomes" id="UP000315439"/>
    </source>
</evidence>
<evidence type="ECO:0000256" key="2">
    <source>
        <dbReference type="PROSITE-ProRule" id="PRU00335"/>
    </source>
</evidence>
<dbReference type="InterPro" id="IPR023772">
    <property type="entry name" value="DNA-bd_HTH_TetR-type_CS"/>
</dbReference>
<evidence type="ECO:0000256" key="1">
    <source>
        <dbReference type="ARBA" id="ARBA00023125"/>
    </source>
</evidence>
<gene>
    <name evidence="5" type="ORF">FLL46_04120</name>
</gene>
<evidence type="ECO:0000313" key="5">
    <source>
        <dbReference type="EMBL" id="TQV88725.1"/>
    </source>
</evidence>
<dbReference type="PANTHER" id="PTHR43479:SF11">
    <property type="entry name" value="ACREF_ENVCD OPERON REPRESSOR-RELATED"/>
    <property type="match status" value="1"/>
</dbReference>
<dbReference type="InterPro" id="IPR009057">
    <property type="entry name" value="Homeodomain-like_sf"/>
</dbReference>
<keyword evidence="1 2" id="KW-0238">DNA-binding</keyword>
<dbReference type="PROSITE" id="PS01081">
    <property type="entry name" value="HTH_TETR_1"/>
    <property type="match status" value="1"/>
</dbReference>
<feature type="compositionally biased region" description="Low complexity" evidence="3">
    <location>
        <begin position="1"/>
        <end position="11"/>
    </location>
</feature>
<evidence type="ECO:0000256" key="3">
    <source>
        <dbReference type="SAM" id="MobiDB-lite"/>
    </source>
</evidence>
<dbReference type="AlphaFoldDB" id="A0A545UGY4"/>
<dbReference type="Pfam" id="PF00440">
    <property type="entry name" value="TetR_N"/>
    <property type="match status" value="1"/>
</dbReference>
<dbReference type="SUPFAM" id="SSF48498">
    <property type="entry name" value="Tetracyclin repressor-like, C-terminal domain"/>
    <property type="match status" value="1"/>
</dbReference>
<comment type="caution">
    <text evidence="5">The sequence shown here is derived from an EMBL/GenBank/DDBJ whole genome shotgun (WGS) entry which is preliminary data.</text>
</comment>
<proteinExistence type="predicted"/>
<dbReference type="Gene3D" id="1.10.357.10">
    <property type="entry name" value="Tetracycline Repressor, domain 2"/>
    <property type="match status" value="1"/>
</dbReference>
<dbReference type="OrthoDB" id="2356263at2"/>
<dbReference type="PROSITE" id="PS50977">
    <property type="entry name" value="HTH_TETR_2"/>
    <property type="match status" value="1"/>
</dbReference>